<dbReference type="InterPro" id="IPR007110">
    <property type="entry name" value="Ig-like_dom"/>
</dbReference>
<evidence type="ECO:0000256" key="2">
    <source>
        <dbReference type="ARBA" id="ARBA00023157"/>
    </source>
</evidence>
<feature type="domain" description="Ig-like" evidence="4">
    <location>
        <begin position="862"/>
        <end position="947"/>
    </location>
</feature>
<feature type="compositionally biased region" description="Basic and acidic residues" evidence="3">
    <location>
        <begin position="86"/>
        <end position="96"/>
    </location>
</feature>
<dbReference type="InterPro" id="IPR013098">
    <property type="entry name" value="Ig_I-set"/>
</dbReference>
<dbReference type="PANTHER" id="PTHR45080">
    <property type="entry name" value="CONTACTIN 5"/>
    <property type="match status" value="1"/>
</dbReference>
<feature type="domain" description="Ig-like" evidence="4">
    <location>
        <begin position="740"/>
        <end position="820"/>
    </location>
</feature>
<dbReference type="InterPro" id="IPR013783">
    <property type="entry name" value="Ig-like_fold"/>
</dbReference>
<evidence type="ECO:0000313" key="6">
    <source>
        <dbReference type="RefSeq" id="XP_035661691.1"/>
    </source>
</evidence>
<dbReference type="Pfam" id="PF07679">
    <property type="entry name" value="I-set"/>
    <property type="match status" value="4"/>
</dbReference>
<name>A0A9J7HLC3_BRAFL</name>
<dbReference type="PROSITE" id="PS50835">
    <property type="entry name" value="IG_LIKE"/>
    <property type="match status" value="3"/>
</dbReference>
<reference evidence="6" key="2">
    <citation type="submission" date="2025-08" db="UniProtKB">
        <authorList>
            <consortium name="RefSeq"/>
        </authorList>
    </citation>
    <scope>IDENTIFICATION</scope>
    <source>
        <strain evidence="6">S238N-H82</strain>
        <tissue evidence="6">Testes</tissue>
    </source>
</reference>
<keyword evidence="5" id="KW-1185">Reference proteome</keyword>
<feature type="region of interest" description="Disordered" evidence="3">
    <location>
        <begin position="432"/>
        <end position="461"/>
    </location>
</feature>
<dbReference type="KEGG" id="bfo:118405945"/>
<dbReference type="GeneID" id="118405945"/>
<feature type="region of interest" description="Disordered" evidence="3">
    <location>
        <begin position="313"/>
        <end position="369"/>
    </location>
</feature>
<dbReference type="InterPro" id="IPR003598">
    <property type="entry name" value="Ig_sub2"/>
</dbReference>
<dbReference type="RefSeq" id="XP_035661691.1">
    <property type="nucleotide sequence ID" value="XM_035805798.1"/>
</dbReference>
<dbReference type="InterPro" id="IPR050958">
    <property type="entry name" value="Cell_Adh-Cytoskel_Orgn"/>
</dbReference>
<dbReference type="InterPro" id="IPR003599">
    <property type="entry name" value="Ig_sub"/>
</dbReference>
<feature type="compositionally biased region" description="Basic and acidic residues" evidence="3">
    <location>
        <begin position="69"/>
        <end position="79"/>
    </location>
</feature>
<feature type="compositionally biased region" description="Basic and acidic residues" evidence="3">
    <location>
        <begin position="1"/>
        <end position="48"/>
    </location>
</feature>
<dbReference type="PANTHER" id="PTHR45080:SF8">
    <property type="entry name" value="IG-LIKE DOMAIN-CONTAINING PROTEIN"/>
    <property type="match status" value="1"/>
</dbReference>
<gene>
    <name evidence="6" type="primary">LOC118405945</name>
</gene>
<evidence type="ECO:0000256" key="3">
    <source>
        <dbReference type="SAM" id="MobiDB-lite"/>
    </source>
</evidence>
<dbReference type="InterPro" id="IPR036179">
    <property type="entry name" value="Ig-like_dom_sf"/>
</dbReference>
<sequence length="976" mass="107998">MLQEKKSESRDSDDSSKDLRPSKLEPKGSESVSDDKELSIKPKTKDSPKSQQKMRIIDYSSDELEEDSNDRQFEDRIRETSISSKLAEETKQEQRDTSLWVRRYSSEESDDESNTGHQRFLDRDSLQPKSFSTDQLKQSQQEPTLRKQDPSVRKVDDKLQIVEEGRLDLPESQRSDTGILAPVGSEGILVQQKVKRQAAMLVERPSEQEKTALISDQLVENATRNDSADNTDVGIDSQDIPLRKDIEKSVEAMKPGKVGATGAKTVDGKRDNGNVQRLVTSTGDVEGLSHQDMAQISPSRTVDQCFTITDTTSLASPVSSPQSEEQPHHIPLHPPQAIPSTQTSRTSPQGSPSQTSDVERPKEPWLTDNVAPLHEPDVATAPLDLHDVDVDVTMHGDEAHVVGDHRVRMTTAQDTPYGLLPHTAEVLAAPHQHEGTRSGDFQQPHAPAIPSTEDDSQPKDLSMLSREGLPVTVESRSVCADGSTVAELEGATLPGIIVESDGIVKTTTCVREEPQASAGTRVVQQDGSGTVFLQLDDEVARAMQEDAKPAEVNVAVGQRVELKAEIPGNPRIRWLHNGMEVSDTKFSKYLTTGDIHILALSKVGPEHAGVFTCEATTAEGIVTCDIIIKVEEPKEPPETPKTRVKEGHRVELKAEIPDSRRIEWLLDGRLIRETEDRRYTSFGNMHSLTIVSVKQEDAGTYTCVAMTPRGEVTCNIQLEVEKPSTHEVIKMVELDQSLQPQDLKLPEEPCTQPTTLDVLEGQEVTLRAEVPDDADVRWLFNDKEISNTESIVVSATKHTSTLTIRKVLREFEGTYTCIATTPHGTGRCQIILHIIPSSPPHATSSITRKQTVRTQELTFRVPMLLMERSTAPGTIDIQEGQELNIRAEIPGKPDITWLFNGKELKPSDEVQFGVDKEVYMLTVTKVTRHWSGTFTCIAKTPSGKTVCDIVVNVKESPDKHLEMEKTMETEGAEVNV</sequence>
<keyword evidence="1" id="KW-0732">Signal</keyword>
<dbReference type="Gene3D" id="2.60.40.10">
    <property type="entry name" value="Immunoglobulins"/>
    <property type="match status" value="4"/>
</dbReference>
<dbReference type="SUPFAM" id="SSF48726">
    <property type="entry name" value="Immunoglobulin"/>
    <property type="match status" value="4"/>
</dbReference>
<dbReference type="Proteomes" id="UP000001554">
    <property type="component" value="Chromosome 18"/>
</dbReference>
<evidence type="ECO:0000259" key="4">
    <source>
        <dbReference type="PROSITE" id="PS50835"/>
    </source>
</evidence>
<evidence type="ECO:0000256" key="1">
    <source>
        <dbReference type="ARBA" id="ARBA00022729"/>
    </source>
</evidence>
<reference evidence="5" key="1">
    <citation type="journal article" date="2020" name="Nat. Ecol. Evol.">
        <title>Deeply conserved synteny resolves early events in vertebrate evolution.</title>
        <authorList>
            <person name="Simakov O."/>
            <person name="Marletaz F."/>
            <person name="Yue J.X."/>
            <person name="O'Connell B."/>
            <person name="Jenkins J."/>
            <person name="Brandt A."/>
            <person name="Calef R."/>
            <person name="Tung C.H."/>
            <person name="Huang T.K."/>
            <person name="Schmutz J."/>
            <person name="Satoh N."/>
            <person name="Yu J.K."/>
            <person name="Putnam N.H."/>
            <person name="Green R.E."/>
            <person name="Rokhsar D.S."/>
        </authorList>
    </citation>
    <scope>NUCLEOTIDE SEQUENCE [LARGE SCALE GENOMIC DNA]</scope>
    <source>
        <strain evidence="5">S238N-H82</strain>
    </source>
</reference>
<feature type="domain" description="Ig-like" evidence="4">
    <location>
        <begin position="570"/>
        <end position="713"/>
    </location>
</feature>
<dbReference type="AlphaFoldDB" id="A0A9J7HLC3"/>
<protein>
    <submittedName>
        <fullName evidence="6">Obscurin-like</fullName>
    </submittedName>
</protein>
<accession>A0A9J7HLC3</accession>
<organism evidence="5 6">
    <name type="scientific">Branchiostoma floridae</name>
    <name type="common">Florida lancelet</name>
    <name type="synonym">Amphioxus</name>
    <dbReference type="NCBI Taxonomy" id="7739"/>
    <lineage>
        <taxon>Eukaryota</taxon>
        <taxon>Metazoa</taxon>
        <taxon>Chordata</taxon>
        <taxon>Cephalochordata</taxon>
        <taxon>Leptocardii</taxon>
        <taxon>Amphioxiformes</taxon>
        <taxon>Branchiostomatidae</taxon>
        <taxon>Branchiostoma</taxon>
    </lineage>
</organism>
<feature type="compositionally biased region" description="Basic and acidic residues" evidence="3">
    <location>
        <begin position="144"/>
        <end position="159"/>
    </location>
</feature>
<evidence type="ECO:0000313" key="5">
    <source>
        <dbReference type="Proteomes" id="UP000001554"/>
    </source>
</evidence>
<dbReference type="SMART" id="SM00409">
    <property type="entry name" value="IG"/>
    <property type="match status" value="4"/>
</dbReference>
<keyword evidence="2" id="KW-1015">Disulfide bond</keyword>
<proteinExistence type="predicted"/>
<feature type="region of interest" description="Disordered" evidence="3">
    <location>
        <begin position="1"/>
        <end position="159"/>
    </location>
</feature>
<dbReference type="SMART" id="SM00408">
    <property type="entry name" value="IGc2"/>
    <property type="match status" value="4"/>
</dbReference>
<dbReference type="OrthoDB" id="5969272at2759"/>
<dbReference type="CDD" id="cd00096">
    <property type="entry name" value="Ig"/>
    <property type="match status" value="1"/>
</dbReference>
<feature type="compositionally biased region" description="Polar residues" evidence="3">
    <location>
        <begin position="127"/>
        <end position="143"/>
    </location>
</feature>
<feature type="compositionally biased region" description="Polar residues" evidence="3">
    <location>
        <begin position="338"/>
        <end position="356"/>
    </location>
</feature>